<dbReference type="InterPro" id="IPR050415">
    <property type="entry name" value="MRET"/>
</dbReference>
<dbReference type="Gene3D" id="3.40.50.80">
    <property type="entry name" value="Nucleotide-binding domain of ferredoxin-NADP reductase (FNR) module"/>
    <property type="match status" value="1"/>
</dbReference>
<feature type="domain" description="FAD-binding FR-type" evidence="1">
    <location>
        <begin position="5"/>
        <end position="108"/>
    </location>
</feature>
<evidence type="ECO:0000259" key="1">
    <source>
        <dbReference type="PROSITE" id="PS51384"/>
    </source>
</evidence>
<dbReference type="RefSeq" id="WP_056953318.1">
    <property type="nucleotide sequence ID" value="NZ_AZFK01000004.1"/>
</dbReference>
<dbReference type="GO" id="GO:0016491">
    <property type="term" value="F:oxidoreductase activity"/>
    <property type="evidence" value="ECO:0007669"/>
    <property type="project" value="InterPro"/>
</dbReference>
<evidence type="ECO:0000313" key="2">
    <source>
        <dbReference type="EMBL" id="KRL92467.1"/>
    </source>
</evidence>
<dbReference type="CDD" id="cd00322">
    <property type="entry name" value="FNR_like"/>
    <property type="match status" value="1"/>
</dbReference>
<dbReference type="Pfam" id="PF00175">
    <property type="entry name" value="NAD_binding_1"/>
    <property type="match status" value="1"/>
</dbReference>
<protein>
    <submittedName>
        <fullName evidence="2">Oxidoreductase FAD NAD(P)-binding subunit</fullName>
    </submittedName>
</protein>
<dbReference type="SUPFAM" id="SSF52343">
    <property type="entry name" value="Ferredoxin reductase-like, C-terminal NADP-linked domain"/>
    <property type="match status" value="1"/>
</dbReference>
<dbReference type="Gene3D" id="2.40.30.10">
    <property type="entry name" value="Translation factors"/>
    <property type="match status" value="1"/>
</dbReference>
<accession>A0A0R1UM81</accession>
<dbReference type="InterPro" id="IPR017938">
    <property type="entry name" value="Riboflavin_synthase-like_b-brl"/>
</dbReference>
<dbReference type="Pfam" id="PF00970">
    <property type="entry name" value="FAD_binding_6"/>
    <property type="match status" value="1"/>
</dbReference>
<evidence type="ECO:0000313" key="3">
    <source>
        <dbReference type="Proteomes" id="UP000050816"/>
    </source>
</evidence>
<dbReference type="PRINTS" id="PR00410">
    <property type="entry name" value="PHEHYDRXLASE"/>
</dbReference>
<dbReference type="InterPro" id="IPR017927">
    <property type="entry name" value="FAD-bd_FR_type"/>
</dbReference>
<dbReference type="Proteomes" id="UP000050816">
    <property type="component" value="Unassembled WGS sequence"/>
</dbReference>
<dbReference type="InterPro" id="IPR039261">
    <property type="entry name" value="FNR_nucleotide-bd"/>
</dbReference>
<reference evidence="2 3" key="1">
    <citation type="journal article" date="2015" name="Genome Announc.">
        <title>Expanding the biotechnology potential of lactobacilli through comparative genomics of 213 strains and associated genera.</title>
        <authorList>
            <person name="Sun Z."/>
            <person name="Harris H.M."/>
            <person name="McCann A."/>
            <person name="Guo C."/>
            <person name="Argimon S."/>
            <person name="Zhang W."/>
            <person name="Yang X."/>
            <person name="Jeffery I.B."/>
            <person name="Cooney J.C."/>
            <person name="Kagawa T.F."/>
            <person name="Liu W."/>
            <person name="Song Y."/>
            <person name="Salvetti E."/>
            <person name="Wrobel A."/>
            <person name="Rasinkangas P."/>
            <person name="Parkhill J."/>
            <person name="Rea M.C."/>
            <person name="O'Sullivan O."/>
            <person name="Ritari J."/>
            <person name="Douillard F.P."/>
            <person name="Paul Ross R."/>
            <person name="Yang R."/>
            <person name="Briner A.E."/>
            <person name="Felis G.E."/>
            <person name="de Vos W.M."/>
            <person name="Barrangou R."/>
            <person name="Klaenhammer T.R."/>
            <person name="Caufield P.W."/>
            <person name="Cui Y."/>
            <person name="Zhang H."/>
            <person name="O'Toole P.W."/>
        </authorList>
    </citation>
    <scope>NUCLEOTIDE SEQUENCE [LARGE SCALE GENOMIC DNA]</scope>
    <source>
        <strain evidence="2 3">DSM 15946</strain>
    </source>
</reference>
<proteinExistence type="predicted"/>
<sequence length="231" mass="25454">MATDLPSYQSEVLSLTHVANDYYELKVKIPAGLHWQSGQYIRLGLPTKAVTDQKKVRALSPAAPEEAGYLQLATRTRQTPSSFKTQLLELQPGEAVTIYGPLGNFTLPTLDHPLVMFASGVGITPLRALIQDALSQKTTTPIELIFTAHDYHLYQADFEAWAAQHANFHLHIVKNRQAAQAALLATTQHYGNTADYFLSGSETVIDAVQTFLTTTGAINADQIHRDVLYGY</sequence>
<dbReference type="InterPro" id="IPR008333">
    <property type="entry name" value="Cbr1-like_FAD-bd_dom"/>
</dbReference>
<dbReference type="SUPFAM" id="SSF63380">
    <property type="entry name" value="Riboflavin synthase domain-like"/>
    <property type="match status" value="1"/>
</dbReference>
<dbReference type="PROSITE" id="PS51384">
    <property type="entry name" value="FAD_FR"/>
    <property type="match status" value="1"/>
</dbReference>
<dbReference type="AlphaFoldDB" id="A0A0R1UM81"/>
<gene>
    <name evidence="2" type="ORF">FC43_GL001914</name>
</gene>
<name>A0A0R1UM81_9LACO</name>
<comment type="caution">
    <text evidence="2">The sequence shown here is derived from an EMBL/GenBank/DDBJ whole genome shotgun (WGS) entry which is preliminary data.</text>
</comment>
<dbReference type="PANTHER" id="PTHR47354:SF5">
    <property type="entry name" value="PROTEIN RFBI"/>
    <property type="match status" value="1"/>
</dbReference>
<dbReference type="PANTHER" id="PTHR47354">
    <property type="entry name" value="NADH OXIDOREDUCTASE HCR"/>
    <property type="match status" value="1"/>
</dbReference>
<dbReference type="EMBL" id="AZFK01000004">
    <property type="protein sequence ID" value="KRL92467.1"/>
    <property type="molecule type" value="Genomic_DNA"/>
</dbReference>
<organism evidence="2 3">
    <name type="scientific">Limosilactobacillus ingluviei DSM 15946</name>
    <dbReference type="NCBI Taxonomy" id="1423760"/>
    <lineage>
        <taxon>Bacteria</taxon>
        <taxon>Bacillati</taxon>
        <taxon>Bacillota</taxon>
        <taxon>Bacilli</taxon>
        <taxon>Lactobacillales</taxon>
        <taxon>Lactobacillaceae</taxon>
        <taxon>Limosilactobacillus</taxon>
    </lineage>
</organism>
<dbReference type="InterPro" id="IPR001433">
    <property type="entry name" value="OxRdtase_FAD/NAD-bd"/>
</dbReference>
<dbReference type="PATRIC" id="fig|1423760.3.peg.2003"/>